<feature type="coiled-coil region" evidence="1">
    <location>
        <begin position="200"/>
        <end position="227"/>
    </location>
</feature>
<keyword evidence="3" id="KW-1185">Reference proteome</keyword>
<reference evidence="2 3" key="1">
    <citation type="submission" date="2020-11" db="EMBL/GenBank/DDBJ databases">
        <title>Insectihabitans protaetiae gen. nov. sp. nov. and Insectihabitans allomyrinae sp. nov., isolated from larvae of Protaetia brevitarsis seulensis and Allomyrina dichotoma, respectively.</title>
        <authorList>
            <person name="Lee S.D."/>
            <person name="Byeon Y.-S."/>
            <person name="Kim S.-M."/>
            <person name="Yang H.L."/>
            <person name="Kim I.S."/>
        </authorList>
    </citation>
    <scope>NUCLEOTIDE SEQUENCE [LARGE SCALE GENOMIC DNA]</scope>
    <source>
        <strain evidence="2 3">BWR-B9</strain>
    </source>
</reference>
<protein>
    <submittedName>
        <fullName evidence="2">Uncharacterized protein</fullName>
    </submittedName>
</protein>
<evidence type="ECO:0000313" key="2">
    <source>
        <dbReference type="EMBL" id="MBK5142874.1"/>
    </source>
</evidence>
<dbReference type="Proteomes" id="UP001296921">
    <property type="component" value="Unassembled WGS sequence"/>
</dbReference>
<dbReference type="EMBL" id="JADRCR010000001">
    <property type="protein sequence ID" value="MBK5142874.1"/>
    <property type="molecule type" value="Genomic_DNA"/>
</dbReference>
<keyword evidence="1" id="KW-0175">Coiled coil</keyword>
<sequence>MDEKVEFLSLEKRVPYRYGKLSSIAYEAQGILKAKNRTDVQLQNVLNLIFDLIQVYFEEEKDLAINKLREEILGRVYYSEQEVSIDDVYPFQWEYLDKYTHHLEFIGDSNDLDCPSAENTDDVDALYEILDWLKENENEDGFLDAEPREYYAALALHYISFVIERYESFEGSISLTSLDSTIIACNALSIGNIIHETGKYKKITNDIQAENNELKIKENRKKKALAKATNSKHKRNREAKRIVCDEWLKNKSNHKSAAAAAKFYKVWLDERGYSYEITTIRLWILTHAKENNVKW</sequence>
<name>A0ABS1IMA3_9GAMM</name>
<comment type="caution">
    <text evidence="2">The sequence shown here is derived from an EMBL/GenBank/DDBJ whole genome shotgun (WGS) entry which is preliminary data.</text>
</comment>
<organism evidence="2 3">
    <name type="scientific">Limnobaculum allomyrinae</name>
    <dbReference type="NCBI Taxonomy" id="2791986"/>
    <lineage>
        <taxon>Bacteria</taxon>
        <taxon>Pseudomonadati</taxon>
        <taxon>Pseudomonadota</taxon>
        <taxon>Gammaproteobacteria</taxon>
        <taxon>Enterobacterales</taxon>
        <taxon>Budviciaceae</taxon>
        <taxon>Limnobaculum</taxon>
    </lineage>
</organism>
<accession>A0ABS1IMA3</accession>
<gene>
    <name evidence="2" type="ORF">I2494_03935</name>
</gene>
<proteinExistence type="predicted"/>
<evidence type="ECO:0000256" key="1">
    <source>
        <dbReference type="SAM" id="Coils"/>
    </source>
</evidence>
<evidence type="ECO:0000313" key="3">
    <source>
        <dbReference type="Proteomes" id="UP001296921"/>
    </source>
</evidence>
<dbReference type="RefSeq" id="WP_218465345.1">
    <property type="nucleotide sequence ID" value="NZ_JADRCR010000001.1"/>
</dbReference>